<dbReference type="Proteomes" id="UP001370490">
    <property type="component" value="Unassembled WGS sequence"/>
</dbReference>
<gene>
    <name evidence="5" type="ORF">RJ641_019273</name>
</gene>
<evidence type="ECO:0000259" key="4">
    <source>
        <dbReference type="Pfam" id="PF08263"/>
    </source>
</evidence>
<dbReference type="PANTHER" id="PTHR48060:SF24">
    <property type="entry name" value="NON-SPECIFIC SERINE_THREONINE PROTEIN KINASE"/>
    <property type="match status" value="1"/>
</dbReference>
<protein>
    <submittedName>
        <fullName evidence="5">Leucine-rich repeat-containing N-terminal, plant-type</fullName>
    </submittedName>
</protein>
<dbReference type="Pfam" id="PF08263">
    <property type="entry name" value="LRRNT_2"/>
    <property type="match status" value="3"/>
</dbReference>
<dbReference type="Gene3D" id="3.80.10.10">
    <property type="entry name" value="Ribonuclease Inhibitor"/>
    <property type="match status" value="3"/>
</dbReference>
<keyword evidence="3" id="KW-0677">Repeat</keyword>
<accession>A0AAN8YXE1</accession>
<dbReference type="AlphaFoldDB" id="A0AAN8YXE1"/>
<comment type="caution">
    <text evidence="5">The sequence shown here is derived from an EMBL/GenBank/DDBJ whole genome shotgun (WGS) entry which is preliminary data.</text>
</comment>
<reference evidence="5 6" key="1">
    <citation type="submission" date="2023-12" db="EMBL/GenBank/DDBJ databases">
        <title>A high-quality genome assembly for Dillenia turbinata (Dilleniales).</title>
        <authorList>
            <person name="Chanderbali A."/>
        </authorList>
    </citation>
    <scope>NUCLEOTIDE SEQUENCE [LARGE SCALE GENOMIC DNA]</scope>
    <source>
        <strain evidence="5">LSX21</strain>
        <tissue evidence="5">Leaf</tissue>
    </source>
</reference>
<evidence type="ECO:0000256" key="2">
    <source>
        <dbReference type="ARBA" id="ARBA00022729"/>
    </source>
</evidence>
<sequence>MLKLYGFCSDAEHFRRPRPQASSGCIPCPHGANFTATEGNEVMALLTWKASLDNQSPSQLSSWVNGSSPCRGWVGILCDMITSHVISINLTSLGLSVGCGHGNVEGGSIIKVAEIRHCNMLKLYGFCSDAEHFRRPRPQASSGCIPCPHGANFTATEGNEVMAPLTWKASLDNQSPSQLSSWVNGSSPCRGWVGILCDMITSHVISINLTSLGLSVPCPQGANFTATEGNEAMALLTWKASLDNQSQSQLSSWVNGSSPCSGWVGILCDMITSHVISINLTSLGLSDISLQ</sequence>
<organism evidence="5 6">
    <name type="scientific">Dillenia turbinata</name>
    <dbReference type="NCBI Taxonomy" id="194707"/>
    <lineage>
        <taxon>Eukaryota</taxon>
        <taxon>Viridiplantae</taxon>
        <taxon>Streptophyta</taxon>
        <taxon>Embryophyta</taxon>
        <taxon>Tracheophyta</taxon>
        <taxon>Spermatophyta</taxon>
        <taxon>Magnoliopsida</taxon>
        <taxon>eudicotyledons</taxon>
        <taxon>Gunneridae</taxon>
        <taxon>Pentapetalae</taxon>
        <taxon>Dilleniales</taxon>
        <taxon>Dilleniaceae</taxon>
        <taxon>Dillenia</taxon>
    </lineage>
</organism>
<evidence type="ECO:0000313" key="5">
    <source>
        <dbReference type="EMBL" id="KAK6916412.1"/>
    </source>
</evidence>
<keyword evidence="6" id="KW-1185">Reference proteome</keyword>
<dbReference type="InterPro" id="IPR032675">
    <property type="entry name" value="LRR_dom_sf"/>
</dbReference>
<name>A0AAN8YXE1_9MAGN</name>
<dbReference type="PANTHER" id="PTHR48060">
    <property type="entry name" value="DNA DAMAGE-REPAIR/TOLERATION PROTEIN DRT100"/>
    <property type="match status" value="1"/>
</dbReference>
<evidence type="ECO:0000256" key="1">
    <source>
        <dbReference type="ARBA" id="ARBA00022614"/>
    </source>
</evidence>
<evidence type="ECO:0000256" key="3">
    <source>
        <dbReference type="ARBA" id="ARBA00022737"/>
    </source>
</evidence>
<feature type="domain" description="Leucine-rich repeat-containing N-terminal plant-type" evidence="4">
    <location>
        <begin position="40"/>
        <end position="79"/>
    </location>
</feature>
<dbReference type="InterPro" id="IPR053211">
    <property type="entry name" value="DNA_repair-toleration"/>
</dbReference>
<keyword evidence="1" id="KW-0433">Leucine-rich repeat</keyword>
<keyword evidence="2" id="KW-0732">Signal</keyword>
<feature type="domain" description="Leucine-rich repeat-containing N-terminal plant-type" evidence="4">
    <location>
        <begin position="165"/>
        <end position="198"/>
    </location>
</feature>
<proteinExistence type="predicted"/>
<feature type="domain" description="Leucine-rich repeat-containing N-terminal plant-type" evidence="4">
    <location>
        <begin position="230"/>
        <end position="269"/>
    </location>
</feature>
<dbReference type="InterPro" id="IPR013210">
    <property type="entry name" value="LRR_N_plant-typ"/>
</dbReference>
<evidence type="ECO:0000313" key="6">
    <source>
        <dbReference type="Proteomes" id="UP001370490"/>
    </source>
</evidence>
<dbReference type="EMBL" id="JBAMMX010000024">
    <property type="protein sequence ID" value="KAK6916412.1"/>
    <property type="molecule type" value="Genomic_DNA"/>
</dbReference>